<keyword evidence="1" id="KW-0472">Membrane</keyword>
<feature type="transmembrane region" description="Helical" evidence="1">
    <location>
        <begin position="36"/>
        <end position="53"/>
    </location>
</feature>
<evidence type="ECO:0000256" key="1">
    <source>
        <dbReference type="SAM" id="Phobius"/>
    </source>
</evidence>
<dbReference type="RefSeq" id="WP_155695226.1">
    <property type="nucleotide sequence ID" value="NZ_WOCD01000003.1"/>
</dbReference>
<gene>
    <name evidence="2" type="ORF">GNP35_05690</name>
</gene>
<accession>A0A6N8F777</accession>
<dbReference type="OrthoDB" id="9862661at2"/>
<proteinExistence type="predicted"/>
<reference evidence="2 3" key="1">
    <citation type="submission" date="2019-11" db="EMBL/GenBank/DDBJ databases">
        <title>P. haliotis isolates from Z. marina roots.</title>
        <authorList>
            <person name="Cohen M."/>
            <person name="Jospin G."/>
            <person name="Eisen J.A."/>
            <person name="Coil D.A."/>
        </authorList>
    </citation>
    <scope>NUCLEOTIDE SEQUENCE [LARGE SCALE GENOMIC DNA]</scope>
    <source>
        <strain evidence="2 3">UCD-MCMsp1aY</strain>
    </source>
</reference>
<dbReference type="AlphaFoldDB" id="A0A6N8F777"/>
<organism evidence="2 3">
    <name type="scientific">Psychrosphaera haliotis</name>
    <dbReference type="NCBI Taxonomy" id="555083"/>
    <lineage>
        <taxon>Bacteria</taxon>
        <taxon>Pseudomonadati</taxon>
        <taxon>Pseudomonadota</taxon>
        <taxon>Gammaproteobacteria</taxon>
        <taxon>Alteromonadales</taxon>
        <taxon>Pseudoalteromonadaceae</taxon>
        <taxon>Psychrosphaera</taxon>
    </lineage>
</organism>
<sequence>MPIWAYCYCGLIVAGTIFNLFDKGKIKTVYQFSGETLSGVCGVSIFLIAYNIVHFKNSELLSTLCICYGFFWAYHAHRHYLNYNKFKSDIHKSAIEVHENMLKQIAEMKEAAIAEGAQPKEVEEQFAEIEQDYDFDETEKESYYLYIGVLVLLSALVIPYLYVYLISLGVFGN</sequence>
<name>A0A6N8F777_9GAMM</name>
<keyword evidence="1" id="KW-1133">Transmembrane helix</keyword>
<dbReference type="Proteomes" id="UP000439994">
    <property type="component" value="Unassembled WGS sequence"/>
</dbReference>
<keyword evidence="3" id="KW-1185">Reference proteome</keyword>
<feature type="transmembrane region" description="Helical" evidence="1">
    <location>
        <begin position="60"/>
        <end position="77"/>
    </location>
</feature>
<feature type="transmembrane region" description="Helical" evidence="1">
    <location>
        <begin position="5"/>
        <end position="21"/>
    </location>
</feature>
<keyword evidence="1" id="KW-0812">Transmembrane</keyword>
<dbReference type="EMBL" id="WOCD01000003">
    <property type="protein sequence ID" value="MUH72014.1"/>
    <property type="molecule type" value="Genomic_DNA"/>
</dbReference>
<evidence type="ECO:0000313" key="3">
    <source>
        <dbReference type="Proteomes" id="UP000439994"/>
    </source>
</evidence>
<comment type="caution">
    <text evidence="2">The sequence shown here is derived from an EMBL/GenBank/DDBJ whole genome shotgun (WGS) entry which is preliminary data.</text>
</comment>
<evidence type="ECO:0000313" key="2">
    <source>
        <dbReference type="EMBL" id="MUH72014.1"/>
    </source>
</evidence>
<protein>
    <submittedName>
        <fullName evidence="2">Uncharacterized protein</fullName>
    </submittedName>
</protein>
<feature type="transmembrane region" description="Helical" evidence="1">
    <location>
        <begin position="143"/>
        <end position="171"/>
    </location>
</feature>